<dbReference type="InterPro" id="IPR003439">
    <property type="entry name" value="ABC_transporter-like_ATP-bd"/>
</dbReference>
<dbReference type="PROSITE" id="PS50893">
    <property type="entry name" value="ABC_TRANSPORTER_2"/>
    <property type="match status" value="1"/>
</dbReference>
<evidence type="ECO:0000256" key="2">
    <source>
        <dbReference type="ARBA" id="ARBA00022448"/>
    </source>
</evidence>
<protein>
    <submittedName>
        <fullName evidence="11">ABC transporter ATP-binding protein</fullName>
    </submittedName>
</protein>
<dbReference type="Pfam" id="PF00005">
    <property type="entry name" value="ABC_tran"/>
    <property type="match status" value="1"/>
</dbReference>
<evidence type="ECO:0000256" key="3">
    <source>
        <dbReference type="ARBA" id="ARBA00022475"/>
    </source>
</evidence>
<keyword evidence="6 11" id="KW-0067">ATP-binding</keyword>
<feature type="domain" description="ABC transporter" evidence="10">
    <location>
        <begin position="7"/>
        <end position="241"/>
    </location>
</feature>
<dbReference type="InterPro" id="IPR017871">
    <property type="entry name" value="ABC_transporter-like_CS"/>
</dbReference>
<keyword evidence="2" id="KW-0813">Transport</keyword>
<dbReference type="PROSITE" id="PS00211">
    <property type="entry name" value="ABC_TRANSPORTER_1"/>
    <property type="match status" value="1"/>
</dbReference>
<dbReference type="InterPro" id="IPR051535">
    <property type="entry name" value="Siderophore_ABC-ATPase"/>
</dbReference>
<evidence type="ECO:0000313" key="11">
    <source>
        <dbReference type="EMBL" id="MBM6877580.1"/>
    </source>
</evidence>
<sequence length="259" mass="28988">MNDETILSLHNVKAGYGMSTILTDISLEIKKGEILTLAGCNGSGKSTLLKASSRQIPLKSGEILLKGKMLSSYPQKELAKTISFLTQMPITPAISVENLTLHGRFPYLGFSRKITKEDKEKVEQAMEMAGVVSFRKRDLRQLSGGERQKAFLSMVIAQDTDVLFLDEPTTYLDIGKQFEILDLVKKINSEGKTIVMVLHDLAHVLSYSNRIALMEKGKILALDSPERIYENGLLDTLFGVQGHFAEREKVYYFTSFCKK</sequence>
<organism evidence="11 12">
    <name type="scientific">Anaerotignum lactatifermentans</name>
    <dbReference type="NCBI Taxonomy" id="160404"/>
    <lineage>
        <taxon>Bacteria</taxon>
        <taxon>Bacillati</taxon>
        <taxon>Bacillota</taxon>
        <taxon>Clostridia</taxon>
        <taxon>Lachnospirales</taxon>
        <taxon>Anaerotignaceae</taxon>
        <taxon>Anaerotignum</taxon>
    </lineage>
</organism>
<dbReference type="RefSeq" id="WP_205132554.1">
    <property type="nucleotide sequence ID" value="NZ_JACSNT010000002.1"/>
</dbReference>
<keyword evidence="12" id="KW-1185">Reference proteome</keyword>
<dbReference type="SUPFAM" id="SSF52540">
    <property type="entry name" value="P-loop containing nucleoside triphosphate hydrolases"/>
    <property type="match status" value="1"/>
</dbReference>
<evidence type="ECO:0000313" key="12">
    <source>
        <dbReference type="Proteomes" id="UP000729290"/>
    </source>
</evidence>
<evidence type="ECO:0000256" key="6">
    <source>
        <dbReference type="ARBA" id="ARBA00022840"/>
    </source>
</evidence>
<dbReference type="Proteomes" id="UP000729290">
    <property type="component" value="Unassembled WGS sequence"/>
</dbReference>
<keyword evidence="8" id="KW-0406">Ion transport</keyword>
<dbReference type="PANTHER" id="PTHR42771:SF2">
    <property type="entry name" value="IRON(3+)-HYDROXAMATE IMPORT ATP-BINDING PROTEIN FHUC"/>
    <property type="match status" value="1"/>
</dbReference>
<proteinExistence type="predicted"/>
<reference evidence="11 12" key="1">
    <citation type="journal article" date="2021" name="Sci. Rep.">
        <title>The distribution of antibiotic resistance genes in chicken gut microbiota commensals.</title>
        <authorList>
            <person name="Juricova H."/>
            <person name="Matiasovicova J."/>
            <person name="Kubasova T."/>
            <person name="Cejkova D."/>
            <person name="Rychlik I."/>
        </authorList>
    </citation>
    <scope>NUCLEOTIDE SEQUENCE [LARGE SCALE GENOMIC DNA]</scope>
    <source>
        <strain evidence="11 12">An431b</strain>
    </source>
</reference>
<dbReference type="GO" id="GO:0005524">
    <property type="term" value="F:ATP binding"/>
    <property type="evidence" value="ECO:0007669"/>
    <property type="project" value="UniProtKB-KW"/>
</dbReference>
<evidence type="ECO:0000256" key="4">
    <source>
        <dbReference type="ARBA" id="ARBA00022496"/>
    </source>
</evidence>
<keyword evidence="9" id="KW-0472">Membrane</keyword>
<comment type="subcellular location">
    <subcellularLocation>
        <location evidence="1">Cell membrane</location>
        <topology evidence="1">Peripheral membrane protein</topology>
    </subcellularLocation>
</comment>
<keyword evidence="3" id="KW-1003">Cell membrane</keyword>
<keyword evidence="5" id="KW-0547">Nucleotide-binding</keyword>
<comment type="caution">
    <text evidence="11">The sequence shown here is derived from an EMBL/GenBank/DDBJ whole genome shotgun (WGS) entry which is preliminary data.</text>
</comment>
<dbReference type="CDD" id="cd03214">
    <property type="entry name" value="ABC_Iron-Siderophores_B12_Hemin"/>
    <property type="match status" value="1"/>
</dbReference>
<evidence type="ECO:0000256" key="8">
    <source>
        <dbReference type="ARBA" id="ARBA00023065"/>
    </source>
</evidence>
<keyword evidence="7" id="KW-0408">Iron</keyword>
<dbReference type="EMBL" id="JACSNV010000006">
    <property type="protein sequence ID" value="MBM6877580.1"/>
    <property type="molecule type" value="Genomic_DNA"/>
</dbReference>
<evidence type="ECO:0000259" key="10">
    <source>
        <dbReference type="PROSITE" id="PS50893"/>
    </source>
</evidence>
<accession>A0ABS2G8R1</accession>
<evidence type="ECO:0000256" key="9">
    <source>
        <dbReference type="ARBA" id="ARBA00023136"/>
    </source>
</evidence>
<dbReference type="SMART" id="SM00382">
    <property type="entry name" value="AAA"/>
    <property type="match status" value="1"/>
</dbReference>
<dbReference type="InterPro" id="IPR003593">
    <property type="entry name" value="AAA+_ATPase"/>
</dbReference>
<dbReference type="PANTHER" id="PTHR42771">
    <property type="entry name" value="IRON(3+)-HYDROXAMATE IMPORT ATP-BINDING PROTEIN FHUC"/>
    <property type="match status" value="1"/>
</dbReference>
<dbReference type="InterPro" id="IPR027417">
    <property type="entry name" value="P-loop_NTPase"/>
</dbReference>
<evidence type="ECO:0000256" key="5">
    <source>
        <dbReference type="ARBA" id="ARBA00022741"/>
    </source>
</evidence>
<evidence type="ECO:0000256" key="7">
    <source>
        <dbReference type="ARBA" id="ARBA00023004"/>
    </source>
</evidence>
<dbReference type="Gene3D" id="3.40.50.300">
    <property type="entry name" value="P-loop containing nucleotide triphosphate hydrolases"/>
    <property type="match status" value="1"/>
</dbReference>
<name>A0ABS2G8R1_9FIRM</name>
<keyword evidence="4" id="KW-0410">Iron transport</keyword>
<gene>
    <name evidence="11" type="ORF">H9X83_05340</name>
</gene>
<evidence type="ECO:0000256" key="1">
    <source>
        <dbReference type="ARBA" id="ARBA00004202"/>
    </source>
</evidence>